<organism evidence="3 4">
    <name type="scientific">Trypanosoma cruzi marinkellei</name>
    <dbReference type="NCBI Taxonomy" id="85056"/>
    <lineage>
        <taxon>Eukaryota</taxon>
        <taxon>Discoba</taxon>
        <taxon>Euglenozoa</taxon>
        <taxon>Kinetoplastea</taxon>
        <taxon>Metakinetoplastina</taxon>
        <taxon>Trypanosomatida</taxon>
        <taxon>Trypanosomatidae</taxon>
        <taxon>Trypanosoma</taxon>
        <taxon>Schizotrypanum</taxon>
    </lineage>
</organism>
<feature type="domain" description="UmuC" evidence="2">
    <location>
        <begin position="125"/>
        <end position="272"/>
    </location>
</feature>
<evidence type="ECO:0000313" key="3">
    <source>
        <dbReference type="EMBL" id="EKF38480.1"/>
    </source>
</evidence>
<keyword evidence="4" id="KW-1185">Reference proteome</keyword>
<feature type="compositionally biased region" description="Low complexity" evidence="1">
    <location>
        <begin position="67"/>
        <end position="76"/>
    </location>
</feature>
<dbReference type="PANTHER" id="PTHR11076:SF33">
    <property type="entry name" value="DNA POLYMERASE KAPPA"/>
    <property type="match status" value="1"/>
</dbReference>
<dbReference type="Proteomes" id="UP000007350">
    <property type="component" value="Unassembled WGS sequence"/>
</dbReference>
<evidence type="ECO:0000313" key="4">
    <source>
        <dbReference type="Proteomes" id="UP000007350"/>
    </source>
</evidence>
<dbReference type="PANTHER" id="PTHR11076">
    <property type="entry name" value="DNA REPAIR POLYMERASE UMUC / TRANSFERASE FAMILY MEMBER"/>
    <property type="match status" value="1"/>
</dbReference>
<sequence length="550" mass="62111">MLLGSCARSAPSIAAVSGGSWRLLLPCRLLQRNVSHSSFLTGTRCFGVVCHTFPRFQRLNGHTNAGANAAAAAATTTRRRGRGRGRKKKEEKEEEADGDGVDIDMELEPVDLGKLALPLHLMETIPPDVIANIVAKDKTIVFSPHRKKHDVTRRIMRMKYRYSIQSLGKVFHFCFFAPTDTNRNGAVRNITPEDFQRVKDKMRTLTRFIIVDERWPLEMSIEVTPIIERAPSDNNSLVDVANMLSRVLADELHIGAWCGISSTPVLAKMACEAGRNEPSLHPAALASGGILSLKHYDLPTHESLKEFLANVPLSDIPVLGEAQVELLKTVYGIRNCGDISTQEERMGFSLAPATMDFFLSIAYGAIRLENEIGITLRQKGARCKAAQVRRESQYGRVVSEEQFINTVLTVFDSVHKDLLLYDFVTGRVSLETRRTVPRVFWVTEEYEDITPRTNNREILRETTLRLAKRFAPRRTKEFMDVYIVSIHFSDIRTWDEEYEGEANTHGRVRRRHRGKKPPLVGPEDKNNMGSKSKLMQWDEPIMPRGITVVM</sequence>
<dbReference type="GO" id="GO:0003887">
    <property type="term" value="F:DNA-directed DNA polymerase activity"/>
    <property type="evidence" value="ECO:0007669"/>
    <property type="project" value="TreeGrafter"/>
</dbReference>
<accession>K2NGJ2</accession>
<dbReference type="InterPro" id="IPR001126">
    <property type="entry name" value="UmuC"/>
</dbReference>
<dbReference type="GO" id="GO:0005634">
    <property type="term" value="C:nucleus"/>
    <property type="evidence" value="ECO:0007669"/>
    <property type="project" value="TreeGrafter"/>
</dbReference>
<dbReference type="InterPro" id="IPR043502">
    <property type="entry name" value="DNA/RNA_pol_sf"/>
</dbReference>
<gene>
    <name evidence="3" type="ORF">MOQ_001315</name>
</gene>
<protein>
    <recommendedName>
        <fullName evidence="2">UmuC domain-containing protein</fullName>
    </recommendedName>
</protein>
<dbReference type="InterPro" id="IPR050116">
    <property type="entry name" value="DNA_polymerase-Y"/>
</dbReference>
<feature type="compositionally biased region" description="Basic residues" evidence="1">
    <location>
        <begin position="506"/>
        <end position="516"/>
    </location>
</feature>
<dbReference type="SUPFAM" id="SSF56672">
    <property type="entry name" value="DNA/RNA polymerases"/>
    <property type="match status" value="1"/>
</dbReference>
<dbReference type="AlphaFoldDB" id="K2NGJ2"/>
<comment type="caution">
    <text evidence="3">The sequence shown here is derived from an EMBL/GenBank/DDBJ whole genome shotgun (WGS) entry which is preliminary data.</text>
</comment>
<dbReference type="OrthoDB" id="242919at2759"/>
<name>K2NGJ2_TRYCR</name>
<feature type="region of interest" description="Disordered" evidence="1">
    <location>
        <begin position="502"/>
        <end position="531"/>
    </location>
</feature>
<dbReference type="GO" id="GO:0006281">
    <property type="term" value="P:DNA repair"/>
    <property type="evidence" value="ECO:0007669"/>
    <property type="project" value="InterPro"/>
</dbReference>
<dbReference type="EMBL" id="AHKC01005604">
    <property type="protein sequence ID" value="EKF38480.1"/>
    <property type="molecule type" value="Genomic_DNA"/>
</dbReference>
<reference evidence="3 4" key="1">
    <citation type="journal article" date="2012" name="BMC Genomics">
        <title>Comparative genomic analysis of human infective Trypanosoma cruzi lineages with the bat-restricted subspecies T. cruzi marinkellei.</title>
        <authorList>
            <person name="Franzen O."/>
            <person name="Talavera-Lopez C."/>
            <person name="Ochaya S."/>
            <person name="Butler C.E."/>
            <person name="Messenger L.A."/>
            <person name="Lewis M.D."/>
            <person name="Llewellyn M.S."/>
            <person name="Marinkelle C.J."/>
            <person name="Tyler K.M."/>
            <person name="Miles M.A."/>
            <person name="Andersson B."/>
        </authorList>
    </citation>
    <scope>NUCLEOTIDE SEQUENCE [LARGE SCALE GENOMIC DNA]</scope>
    <source>
        <strain evidence="3 4">B7</strain>
    </source>
</reference>
<proteinExistence type="predicted"/>
<dbReference type="Gene3D" id="1.10.150.810">
    <property type="match status" value="1"/>
</dbReference>
<feature type="region of interest" description="Disordered" evidence="1">
    <location>
        <begin position="67"/>
        <end position="100"/>
    </location>
</feature>
<dbReference type="GO" id="GO:0042276">
    <property type="term" value="P:error-prone translesion synthesis"/>
    <property type="evidence" value="ECO:0007669"/>
    <property type="project" value="TreeGrafter"/>
</dbReference>
<evidence type="ECO:0000259" key="2">
    <source>
        <dbReference type="Pfam" id="PF00817"/>
    </source>
</evidence>
<evidence type="ECO:0000256" key="1">
    <source>
        <dbReference type="SAM" id="MobiDB-lite"/>
    </source>
</evidence>
<feature type="compositionally biased region" description="Basic residues" evidence="1">
    <location>
        <begin position="77"/>
        <end position="89"/>
    </location>
</feature>
<dbReference type="Pfam" id="PF00817">
    <property type="entry name" value="IMS"/>
    <property type="match status" value="1"/>
</dbReference>
<dbReference type="CDD" id="cd03468">
    <property type="entry name" value="PolY_like"/>
    <property type="match status" value="1"/>
</dbReference>